<evidence type="ECO:0000313" key="5">
    <source>
        <dbReference type="EMBL" id="KAH7084087.1"/>
    </source>
</evidence>
<evidence type="ECO:0008006" key="7">
    <source>
        <dbReference type="Google" id="ProtNLM"/>
    </source>
</evidence>
<evidence type="ECO:0000313" key="6">
    <source>
        <dbReference type="Proteomes" id="UP000813461"/>
    </source>
</evidence>
<evidence type="ECO:0000256" key="1">
    <source>
        <dbReference type="ARBA" id="ARBA00022737"/>
    </source>
</evidence>
<dbReference type="EMBL" id="JAGMVJ010000012">
    <property type="protein sequence ID" value="KAH7084087.1"/>
    <property type="molecule type" value="Genomic_DNA"/>
</dbReference>
<evidence type="ECO:0000256" key="2">
    <source>
        <dbReference type="SAM" id="MobiDB-lite"/>
    </source>
</evidence>
<keyword evidence="6" id="KW-1185">Reference proteome</keyword>
<dbReference type="OrthoDB" id="443402at2759"/>
<keyword evidence="1" id="KW-0677">Repeat</keyword>
<accession>A0A8K0R302</accession>
<dbReference type="SUPFAM" id="SSF52540">
    <property type="entry name" value="P-loop containing nucleoside triphosphate hydrolases"/>
    <property type="match status" value="1"/>
</dbReference>
<dbReference type="InterPro" id="IPR056884">
    <property type="entry name" value="NPHP3-like_N"/>
</dbReference>
<dbReference type="PANTHER" id="PTHR10039:SF5">
    <property type="entry name" value="NACHT DOMAIN-CONTAINING PROTEIN"/>
    <property type="match status" value="1"/>
</dbReference>
<proteinExistence type="predicted"/>
<feature type="compositionally biased region" description="Basic and acidic residues" evidence="2">
    <location>
        <begin position="15"/>
        <end position="33"/>
    </location>
</feature>
<dbReference type="InterPro" id="IPR056693">
    <property type="entry name" value="DUF7791"/>
</dbReference>
<dbReference type="Pfam" id="PF24883">
    <property type="entry name" value="NPHP3_N"/>
    <property type="match status" value="1"/>
</dbReference>
<protein>
    <recommendedName>
        <fullName evidence="7">NACHT domain-containing protein</fullName>
    </recommendedName>
</protein>
<dbReference type="Gene3D" id="3.40.50.300">
    <property type="entry name" value="P-loop containing nucleotide triphosphate hydrolases"/>
    <property type="match status" value="1"/>
</dbReference>
<feature type="domain" description="DUF7791" evidence="4">
    <location>
        <begin position="320"/>
        <end position="468"/>
    </location>
</feature>
<organism evidence="5 6">
    <name type="scientific">Paraphoma chrysanthemicola</name>
    <dbReference type="NCBI Taxonomy" id="798071"/>
    <lineage>
        <taxon>Eukaryota</taxon>
        <taxon>Fungi</taxon>
        <taxon>Dikarya</taxon>
        <taxon>Ascomycota</taxon>
        <taxon>Pezizomycotina</taxon>
        <taxon>Dothideomycetes</taxon>
        <taxon>Pleosporomycetidae</taxon>
        <taxon>Pleosporales</taxon>
        <taxon>Pleosporineae</taxon>
        <taxon>Phaeosphaeriaceae</taxon>
        <taxon>Paraphoma</taxon>
    </lineage>
</organism>
<dbReference type="PANTHER" id="PTHR10039">
    <property type="entry name" value="AMELOGENIN"/>
    <property type="match status" value="1"/>
</dbReference>
<feature type="region of interest" description="Disordered" evidence="2">
    <location>
        <begin position="1"/>
        <end position="33"/>
    </location>
</feature>
<dbReference type="Pfam" id="PF25053">
    <property type="entry name" value="DUF7791"/>
    <property type="match status" value="1"/>
</dbReference>
<dbReference type="AlphaFoldDB" id="A0A8K0R302"/>
<evidence type="ECO:0000259" key="3">
    <source>
        <dbReference type="Pfam" id="PF24883"/>
    </source>
</evidence>
<gene>
    <name evidence="5" type="ORF">FB567DRAFT_445409</name>
</gene>
<comment type="caution">
    <text evidence="5">The sequence shown here is derived from an EMBL/GenBank/DDBJ whole genome shotgun (WGS) entry which is preliminary data.</text>
</comment>
<evidence type="ECO:0000259" key="4">
    <source>
        <dbReference type="Pfam" id="PF25053"/>
    </source>
</evidence>
<dbReference type="Proteomes" id="UP000813461">
    <property type="component" value="Unassembled WGS sequence"/>
</dbReference>
<dbReference type="InterPro" id="IPR027417">
    <property type="entry name" value="P-loop_NTPase"/>
</dbReference>
<sequence length="733" mass="84425">MSKLKAMQSSQDAHGINHESNERREKESLTREEKDELISFQRAQLASLKTKLEVLQKEHSTSVTYVRVAGSGKSTLMKYLSENKRTLSRLKQWAGTSDLYVASYYFWNQGNEMQKSRIGLMQSLLYQVLRSAPQLIPSVCRERLQHEAWELNELIATFERIAKDTKLLSKFCFFIDGLDEYDGDEHEVLPMLEILSACPHIKVCVSSRPGRIYEQPLRNDQRAFDIAKFTREDMQQYVFNQLTSSEKFQTLAAQEPGCQELIADISQYADGVWLWVFLVTRDIVHEVDRDEPLSTLRKIVDEFPADLEKYFQRIIGRIKDIHKEEMARTFLVTTHELQPLPLYAFALLNRERLDPDYALSASIQADPDEILRDHSQYALWRNRVQNRCGDLLVMVGSREESPLSPVLSSHREVLPVLLTDSVDFLHRTVRDFLRDSFHNELQRHLKSDYNPLLSLCRISLSLVKAVPVNNIRNHASANRMIALTDELLYYAYEVERMGIAEHTKALVPLLKELDRVNSYYGRRVSNHWTHVRDSPPAQGLDEYREGGKCNFLALAIQARLVNFVSSELEADPQLIRKQGRPLLDYALRPRRMTPISMPYHSDRYDPSVNVDMVEMLISHGADPNEAVYAYDDESVWKLFLISIFETTERASVRSIPENLKTAWYKAAEALVKAGAQSDRNGAFVRKEVADKLGGTDFVLDSVFGAPAARKLRDIIEMRAQERDEERRGRCAVM</sequence>
<reference evidence="5" key="1">
    <citation type="journal article" date="2021" name="Nat. Commun.">
        <title>Genetic determinants of endophytism in the Arabidopsis root mycobiome.</title>
        <authorList>
            <person name="Mesny F."/>
            <person name="Miyauchi S."/>
            <person name="Thiergart T."/>
            <person name="Pickel B."/>
            <person name="Atanasova L."/>
            <person name="Karlsson M."/>
            <person name="Huettel B."/>
            <person name="Barry K.W."/>
            <person name="Haridas S."/>
            <person name="Chen C."/>
            <person name="Bauer D."/>
            <person name="Andreopoulos W."/>
            <person name="Pangilinan J."/>
            <person name="LaButti K."/>
            <person name="Riley R."/>
            <person name="Lipzen A."/>
            <person name="Clum A."/>
            <person name="Drula E."/>
            <person name="Henrissat B."/>
            <person name="Kohler A."/>
            <person name="Grigoriev I.V."/>
            <person name="Martin F.M."/>
            <person name="Hacquard S."/>
        </authorList>
    </citation>
    <scope>NUCLEOTIDE SEQUENCE</scope>
    <source>
        <strain evidence="5">MPI-SDFR-AT-0120</strain>
    </source>
</reference>
<name>A0A8K0R302_9PLEO</name>
<feature type="domain" description="Nephrocystin 3-like N-terminal" evidence="3">
    <location>
        <begin position="67"/>
        <end position="208"/>
    </location>
</feature>